<protein>
    <submittedName>
        <fullName evidence="12 13">Nuclear pore complex component NPAP60L/NUP50, putative</fullName>
    </submittedName>
</protein>
<keyword evidence="7" id="KW-0811">Translocation</keyword>
<dbReference type="CDD" id="cd13170">
    <property type="entry name" value="RanBD_NUP50"/>
    <property type="match status" value="1"/>
</dbReference>
<dbReference type="EMBL" id="DS661899">
    <property type="protein sequence ID" value="EEC03161.1"/>
    <property type="molecule type" value="Genomic_DNA"/>
</dbReference>
<feature type="compositionally biased region" description="Basic and acidic residues" evidence="10">
    <location>
        <begin position="1"/>
        <end position="15"/>
    </location>
</feature>
<evidence type="ECO:0000256" key="4">
    <source>
        <dbReference type="ARBA" id="ARBA00022816"/>
    </source>
</evidence>
<keyword evidence="2" id="KW-0813">Transport</keyword>
<sequence>MAKRRADKEINHDNWDNDDEEEAEDPGKFKQADTDELKRRVIKVGRRSVSNSPAASSPFANFGFGSAAPKPAAPPSLLPNGSAEAKEAPSLSNPKFLGKLKSLNECLVHWLQKHLDSNPYRDFTPVFRDYERHLKEIRSEASSLPSLSMSSSLSSSTASGVSTGGITFNFNTGSQASKVDLPGSSAISTSKSISGFSNLGTPAASKPTFSFTLAATAPTATQENSEDPEDEKYVPPKNEFVAVEEKDALYSKRQAEPFFLFHKKGDGYVERGVGTLYVKSLNGRHQLLLRADTSLGNILLNILLAPTLPVSRLGKNNVALVCVPNPPMDPNETSPAPTTLLLRVRTAEDADELRDTLNRYKGQS</sequence>
<organism>
    <name type="scientific">Ixodes scapularis</name>
    <name type="common">Black-legged tick</name>
    <name type="synonym">Deer tick</name>
    <dbReference type="NCBI Taxonomy" id="6945"/>
    <lineage>
        <taxon>Eukaryota</taxon>
        <taxon>Metazoa</taxon>
        <taxon>Ecdysozoa</taxon>
        <taxon>Arthropoda</taxon>
        <taxon>Chelicerata</taxon>
        <taxon>Arachnida</taxon>
        <taxon>Acari</taxon>
        <taxon>Parasitiformes</taxon>
        <taxon>Ixodida</taxon>
        <taxon>Ixodoidea</taxon>
        <taxon>Ixodidae</taxon>
        <taxon>Ixodinae</taxon>
        <taxon>Ixodes</taxon>
    </lineage>
</organism>
<keyword evidence="15" id="KW-1267">Proteomics identification</keyword>
<dbReference type="STRING" id="6945.B7P989"/>
<evidence type="ECO:0000313" key="13">
    <source>
        <dbReference type="EnsemblMetazoa" id="ISCW002462-PA"/>
    </source>
</evidence>
<dbReference type="VEuPathDB" id="VectorBase:ISCI002462"/>
<dbReference type="OrthoDB" id="10062131at2759"/>
<dbReference type="PaxDb" id="6945-B7P989"/>
<dbReference type="PROSITE" id="PS50196">
    <property type="entry name" value="RANBD1"/>
    <property type="match status" value="1"/>
</dbReference>
<keyword evidence="9" id="KW-0539">Nucleus</keyword>
<dbReference type="PANTHER" id="PTHR23138:SF141">
    <property type="entry name" value="NUCLEAR PORE COMPLEX PROTEIN NUP50"/>
    <property type="match status" value="1"/>
</dbReference>
<dbReference type="InterPro" id="IPR045255">
    <property type="entry name" value="RanBP1-like"/>
</dbReference>
<gene>
    <name evidence="12" type="ORF">IscW_ISCW002462</name>
</gene>
<dbReference type="EMBL" id="ABJB010987906">
    <property type="status" value="NOT_ANNOTATED_CDS"/>
    <property type="molecule type" value="Genomic_DNA"/>
</dbReference>
<dbReference type="VEuPathDB" id="VectorBase:ISCP_009212"/>
<feature type="region of interest" description="Disordered" evidence="10">
    <location>
        <begin position="1"/>
        <end position="90"/>
    </location>
</feature>
<evidence type="ECO:0000256" key="10">
    <source>
        <dbReference type="SAM" id="MobiDB-lite"/>
    </source>
</evidence>
<evidence type="ECO:0000259" key="11">
    <source>
        <dbReference type="PROSITE" id="PS50196"/>
    </source>
</evidence>
<evidence type="ECO:0000256" key="1">
    <source>
        <dbReference type="ARBA" id="ARBA00004567"/>
    </source>
</evidence>
<comment type="subcellular location">
    <subcellularLocation>
        <location evidence="1">Nucleus</location>
        <location evidence="1">Nuclear pore complex</location>
    </subcellularLocation>
</comment>
<dbReference type="EnsemblMetazoa" id="ISCW002462-RA">
    <property type="protein sequence ID" value="ISCW002462-PA"/>
    <property type="gene ID" value="ISCW002462"/>
</dbReference>
<dbReference type="EMBL" id="ABJB010168141">
    <property type="status" value="NOT_ANNOTATED_CDS"/>
    <property type="molecule type" value="Genomic_DNA"/>
</dbReference>
<evidence type="ECO:0000256" key="3">
    <source>
        <dbReference type="ARBA" id="ARBA00022737"/>
    </source>
</evidence>
<evidence type="ECO:0000313" key="14">
    <source>
        <dbReference type="Proteomes" id="UP000001555"/>
    </source>
</evidence>
<dbReference type="AlphaFoldDB" id="B7P989"/>
<dbReference type="InParanoid" id="B7P989"/>
<dbReference type="FunCoup" id="B7P989">
    <property type="interactions" value="1031"/>
</dbReference>
<dbReference type="EMBL" id="ABJB010579307">
    <property type="status" value="NOT_ANNOTATED_CDS"/>
    <property type="molecule type" value="Genomic_DNA"/>
</dbReference>
<evidence type="ECO:0000256" key="6">
    <source>
        <dbReference type="ARBA" id="ARBA00022990"/>
    </source>
</evidence>
<evidence type="ECO:0000313" key="12">
    <source>
        <dbReference type="EMBL" id="EEC03161.1"/>
    </source>
</evidence>
<keyword evidence="6" id="KW-0007">Acetylation</keyword>
<keyword evidence="5" id="KW-0653">Protein transport</keyword>
<dbReference type="InterPro" id="IPR015007">
    <property type="entry name" value="NUP2/50/61"/>
</dbReference>
<dbReference type="EMBL" id="ABJB010892852">
    <property type="status" value="NOT_ANNOTATED_CDS"/>
    <property type="molecule type" value="Genomic_DNA"/>
</dbReference>
<feature type="compositionally biased region" description="Low complexity" evidence="10">
    <location>
        <begin position="50"/>
        <end position="70"/>
    </location>
</feature>
<dbReference type="Pfam" id="PF00638">
    <property type="entry name" value="Ran_BP1"/>
    <property type="match status" value="1"/>
</dbReference>
<feature type="compositionally biased region" description="Basic and acidic residues" evidence="10">
    <location>
        <begin position="25"/>
        <end position="39"/>
    </location>
</feature>
<dbReference type="EMBL" id="ABJB010283878">
    <property type="status" value="NOT_ANNOTATED_CDS"/>
    <property type="molecule type" value="Genomic_DNA"/>
</dbReference>
<keyword evidence="8" id="KW-0906">Nuclear pore complex</keyword>
<dbReference type="SUPFAM" id="SSF50729">
    <property type="entry name" value="PH domain-like"/>
    <property type="match status" value="1"/>
</dbReference>
<evidence type="ECO:0000256" key="7">
    <source>
        <dbReference type="ARBA" id="ARBA00023010"/>
    </source>
</evidence>
<keyword evidence="4" id="KW-0509">mRNA transport</keyword>
<keyword evidence="3" id="KW-0677">Repeat</keyword>
<accession>B7P989</accession>
<dbReference type="HOGENOM" id="CLU_032593_1_0_1"/>
<dbReference type="InterPro" id="IPR011993">
    <property type="entry name" value="PH-like_dom_sf"/>
</dbReference>
<evidence type="ECO:0000256" key="9">
    <source>
        <dbReference type="ARBA" id="ARBA00023242"/>
    </source>
</evidence>
<keyword evidence="14" id="KW-1185">Reference proteome</keyword>
<dbReference type="Gene3D" id="2.30.29.30">
    <property type="entry name" value="Pleckstrin-homology domain (PH domain)/Phosphotyrosine-binding domain (PTB)"/>
    <property type="match status" value="1"/>
</dbReference>
<proteinExistence type="evidence at protein level"/>
<evidence type="ECO:0000256" key="2">
    <source>
        <dbReference type="ARBA" id="ARBA00022448"/>
    </source>
</evidence>
<evidence type="ECO:0000256" key="5">
    <source>
        <dbReference type="ARBA" id="ARBA00022927"/>
    </source>
</evidence>
<evidence type="ECO:0000256" key="8">
    <source>
        <dbReference type="ARBA" id="ARBA00023132"/>
    </source>
</evidence>
<dbReference type="EMBL" id="ABJB011082261">
    <property type="status" value="NOT_ANNOTATED_CDS"/>
    <property type="molecule type" value="Genomic_DNA"/>
</dbReference>
<name>B7P989_IXOSC</name>
<dbReference type="EMBL" id="ABJB011073236">
    <property type="status" value="NOT_ANNOTATED_CDS"/>
    <property type="molecule type" value="Genomic_DNA"/>
</dbReference>
<reference evidence="12 14" key="1">
    <citation type="submission" date="2008-03" db="EMBL/GenBank/DDBJ databases">
        <title>Annotation of Ixodes scapularis.</title>
        <authorList>
            <consortium name="Ixodes scapularis Genome Project Consortium"/>
            <person name="Caler E."/>
            <person name="Hannick L.I."/>
            <person name="Bidwell S."/>
            <person name="Joardar V."/>
            <person name="Thiagarajan M."/>
            <person name="Amedeo P."/>
            <person name="Galinsky K.J."/>
            <person name="Schobel S."/>
            <person name="Inman J."/>
            <person name="Hostetler J."/>
            <person name="Miller J."/>
            <person name="Hammond M."/>
            <person name="Megy K."/>
            <person name="Lawson D."/>
            <person name="Kodira C."/>
            <person name="Sutton G."/>
            <person name="Meyer J."/>
            <person name="Hill C.A."/>
            <person name="Birren B."/>
            <person name="Nene V."/>
            <person name="Collins F."/>
            <person name="Alarcon-Chaidez F."/>
            <person name="Wikel S."/>
            <person name="Strausberg R."/>
        </authorList>
    </citation>
    <scope>NUCLEOTIDE SEQUENCE [LARGE SCALE GENOMIC DNA]</scope>
    <source>
        <strain evidence="14">Wikel</strain>
        <strain evidence="12">Wikel colony</strain>
    </source>
</reference>
<dbReference type="Pfam" id="PF08911">
    <property type="entry name" value="NUP50"/>
    <property type="match status" value="1"/>
</dbReference>
<dbReference type="GO" id="GO:0051028">
    <property type="term" value="P:mRNA transport"/>
    <property type="evidence" value="ECO:0007669"/>
    <property type="project" value="UniProtKB-KW"/>
</dbReference>
<dbReference type="GO" id="GO:0006606">
    <property type="term" value="P:protein import into nucleus"/>
    <property type="evidence" value="ECO:0000318"/>
    <property type="project" value="GO_Central"/>
</dbReference>
<reference evidence="13" key="2">
    <citation type="submission" date="2020-05" db="UniProtKB">
        <authorList>
            <consortium name="EnsemblMetazoa"/>
        </authorList>
    </citation>
    <scope>IDENTIFICATION</scope>
    <source>
        <strain evidence="13">wikel</strain>
    </source>
</reference>
<dbReference type="GO" id="GO:0005643">
    <property type="term" value="C:nuclear pore"/>
    <property type="evidence" value="ECO:0007669"/>
    <property type="project" value="UniProtKB-SubCell"/>
</dbReference>
<dbReference type="Proteomes" id="UP000001555">
    <property type="component" value="Unassembled WGS sequence"/>
</dbReference>
<dbReference type="VEuPathDB" id="VectorBase:ISCW002462"/>
<dbReference type="PANTHER" id="PTHR23138">
    <property type="entry name" value="RAN BINDING PROTEIN"/>
    <property type="match status" value="1"/>
</dbReference>
<dbReference type="InterPro" id="IPR000156">
    <property type="entry name" value="Ran_bind_dom"/>
</dbReference>
<feature type="domain" description="RanBD1" evidence="11">
    <location>
        <begin position="234"/>
        <end position="364"/>
    </location>
</feature>
<evidence type="ECO:0007829" key="15">
    <source>
        <dbReference type="PeptideAtlas" id="B7P989"/>
    </source>
</evidence>